<evidence type="ECO:0000313" key="14">
    <source>
        <dbReference type="Proteomes" id="UP000001901"/>
    </source>
</evidence>
<dbReference type="PROSITE" id="PS51257">
    <property type="entry name" value="PROKAR_LIPOPROTEIN"/>
    <property type="match status" value="1"/>
</dbReference>
<evidence type="ECO:0000256" key="2">
    <source>
        <dbReference type="ARBA" id="ARBA00006408"/>
    </source>
</evidence>
<dbReference type="GeneID" id="71811031"/>
<dbReference type="SUPFAM" id="SSF56762">
    <property type="entry name" value="HydB/Nqo4-like"/>
    <property type="match status" value="1"/>
</dbReference>
<keyword evidence="5 13" id="KW-0560">Oxidoreductase</keyword>
<dbReference type="GO" id="GO:0051539">
    <property type="term" value="F:4 iron, 4 sulfur cluster binding"/>
    <property type="evidence" value="ECO:0007669"/>
    <property type="project" value="InterPro"/>
</dbReference>
<dbReference type="EMBL" id="CP001857">
    <property type="protein sequence ID" value="ADB58624.1"/>
    <property type="molecule type" value="Genomic_DNA"/>
</dbReference>
<gene>
    <name evidence="13" type="ordered locus">Arcpr_1578</name>
</gene>
<keyword evidence="6" id="KW-0520">NAD</keyword>
<name>D2RET0_ARCPA</name>
<feature type="domain" description="NADH-quinone oxidoreductase subunit D" evidence="11">
    <location>
        <begin position="463"/>
        <end position="709"/>
    </location>
</feature>
<feature type="domain" description="NADH:ubiquinone oxidoreductase 30kDa subunit" evidence="10">
    <location>
        <begin position="205"/>
        <end position="319"/>
    </location>
</feature>
<evidence type="ECO:0000256" key="3">
    <source>
        <dbReference type="ARBA" id="ARBA00008265"/>
    </source>
</evidence>
<dbReference type="NCBIfam" id="NF005012">
    <property type="entry name" value="PRK06411.1"/>
    <property type="match status" value="1"/>
</dbReference>
<dbReference type="GO" id="GO:0051287">
    <property type="term" value="F:NAD binding"/>
    <property type="evidence" value="ECO:0007669"/>
    <property type="project" value="InterPro"/>
</dbReference>
<evidence type="ECO:0000259" key="10">
    <source>
        <dbReference type="Pfam" id="PF00329"/>
    </source>
</evidence>
<dbReference type="PROSITE" id="PS00535">
    <property type="entry name" value="COMPLEX1_49K"/>
    <property type="match status" value="1"/>
</dbReference>
<dbReference type="Gene3D" id="1.10.645.10">
    <property type="entry name" value="Cytochrome-c3 Hydrogenase, chain B"/>
    <property type="match status" value="1"/>
</dbReference>
<evidence type="ECO:0000256" key="1">
    <source>
        <dbReference type="ARBA" id="ARBA00004515"/>
    </source>
</evidence>
<protein>
    <recommendedName>
        <fullName evidence="4">NADH-quinone oxidoreductase subunit B/C/D</fullName>
    </recommendedName>
    <alternativeName>
        <fullName evidence="8">NADH dehydrogenase I subunit B/C/D</fullName>
    </alternativeName>
    <alternativeName>
        <fullName evidence="9">NDH-1 subunit B/C/D</fullName>
    </alternativeName>
</protein>
<evidence type="ECO:0000259" key="11">
    <source>
        <dbReference type="Pfam" id="PF00346"/>
    </source>
</evidence>
<evidence type="ECO:0000259" key="12">
    <source>
        <dbReference type="Pfam" id="PF01058"/>
    </source>
</evidence>
<dbReference type="PANTHER" id="PTHR43485">
    <property type="entry name" value="HYDROGENASE-4 COMPONENT G"/>
    <property type="match status" value="1"/>
</dbReference>
<evidence type="ECO:0000256" key="8">
    <source>
        <dbReference type="ARBA" id="ARBA00030498"/>
    </source>
</evidence>
<dbReference type="Gene3D" id="3.40.50.12280">
    <property type="match status" value="1"/>
</dbReference>
<dbReference type="GO" id="GO:0048038">
    <property type="term" value="F:quinone binding"/>
    <property type="evidence" value="ECO:0007669"/>
    <property type="project" value="InterPro"/>
</dbReference>
<comment type="subunit">
    <text evidence="7">NDH-1 is composed of about 13 different subunits. Subunits NuoBCD, E, F, and G constitute the peripheral sector of the complex.</text>
</comment>
<keyword evidence="14" id="KW-1185">Reference proteome</keyword>
<dbReference type="SUPFAM" id="SSF143243">
    <property type="entry name" value="Nqo5-like"/>
    <property type="match status" value="1"/>
</dbReference>
<dbReference type="Pfam" id="PF01058">
    <property type="entry name" value="Oxidored_q6"/>
    <property type="match status" value="1"/>
</dbReference>
<dbReference type="InterPro" id="IPR052197">
    <property type="entry name" value="ComplexI_49kDa-like"/>
</dbReference>
<evidence type="ECO:0000256" key="5">
    <source>
        <dbReference type="ARBA" id="ARBA00023002"/>
    </source>
</evidence>
<dbReference type="PaxDb" id="572546-Arcpr_1578"/>
<dbReference type="InterPro" id="IPR014029">
    <property type="entry name" value="NADH_UbQ_OxRdtase_49kDa_CS"/>
</dbReference>
<dbReference type="Gene3D" id="3.30.460.80">
    <property type="entry name" value="NADH:ubiquinone oxidoreductase, 30kDa subunit"/>
    <property type="match status" value="1"/>
</dbReference>
<dbReference type="PANTHER" id="PTHR43485:SF1">
    <property type="entry name" value="FORMATE HYDROGENLYASE SUBUNIT 5-RELATED"/>
    <property type="match status" value="1"/>
</dbReference>
<sequence>MLKEWGTKWSLWPVHLVTACCGVELAHAYACGYDAERIGSLNYGICRQTNLIIVEGAITRKMARVLRITWEQMPNPKFVIVMGACGIKGGLFKNSYHMVRPWDVVPVDVFVPGCPPTPEALIRGIVALQKKIEGKEDFDKFEEVSIEVEKGKVRKLPPLKEFRVENPAVVPNVERGRDDYAKTLEDVLGVRVYTVGKDHYYAFVDDVKRSAEILAHLGFDNVKDVNVLDVPHEDTFIVEFTLHNYENYKLVTLAKRISRKNPKVESLSDIFPSSDYMEREMHEFFGVVFEGNKWMGRNFLLDVSTPKFPLRKDFRLESQSIEEERPFLQDFDGNLDVTKLPDEFVKGDEYILVVGPQHPGSGHMRLIVKLDGDIIKDVIPDPGYVHRGVEKIAESRIYIKNIPLVERPCITDFANYDICYVKAIEEALGIEVSERAKYIRTILAELCRIGTHLYDAGILSIFLGHSTGFMWAFGLREFVCEALTILTGARVTGSFIVPGGVRWDVSDEKLRRVREIVLAMRRRLEKFEKMFVKNPTVVARLENVGILSKKDAKELGIVGPFLRASNVRHDWRLKGYEAYDCVDWDVVTAEEGDSYARLLVRVEEINQSIKIIDQLVRDLPSGETKVDMWKLTDLVLPLGEFVSCVEGARGTIYMSIVSDGESTTPYRFRIVTPSWYNLRGFVEACKGERLADLQAIYGSFGYFPPEADR</sequence>
<dbReference type="InterPro" id="IPR006137">
    <property type="entry name" value="NADH_UbQ_OxRdtase-like_20kDa"/>
</dbReference>
<accession>D2RET0</accession>
<dbReference type="HOGENOM" id="CLU_015134_3_2_2"/>
<dbReference type="InterPro" id="IPR029014">
    <property type="entry name" value="NiFe-Hase_large"/>
</dbReference>
<dbReference type="InterPro" id="IPR006138">
    <property type="entry name" value="NADH_UQ_OxRdtase_20Kd_su"/>
</dbReference>
<dbReference type="GO" id="GO:0005886">
    <property type="term" value="C:plasma membrane"/>
    <property type="evidence" value="ECO:0007669"/>
    <property type="project" value="UniProtKB-SubCell"/>
</dbReference>
<dbReference type="RefSeq" id="WP_012940960.1">
    <property type="nucleotide sequence ID" value="NC_013741.1"/>
</dbReference>
<evidence type="ECO:0000256" key="4">
    <source>
        <dbReference type="ARBA" id="ARBA00015619"/>
    </source>
</evidence>
<dbReference type="Pfam" id="PF00346">
    <property type="entry name" value="Complex1_49kDa"/>
    <property type="match status" value="1"/>
</dbReference>
<dbReference type="STRING" id="572546.Arcpr_1578"/>
<comment type="similarity">
    <text evidence="3">In the central section; belongs to the complex I 30 kDa subunit family.</text>
</comment>
<feature type="domain" description="NADH:ubiquinone oxidoreductase-like 20kDa subunit" evidence="12">
    <location>
        <begin position="21"/>
        <end position="128"/>
    </location>
</feature>
<proteinExistence type="inferred from homology"/>
<evidence type="ECO:0000313" key="13">
    <source>
        <dbReference type="EMBL" id="ADB58624.1"/>
    </source>
</evidence>
<dbReference type="NCBIfam" id="NF004739">
    <property type="entry name" value="PRK06075.1"/>
    <property type="match status" value="1"/>
</dbReference>
<dbReference type="AlphaFoldDB" id="D2RET0"/>
<dbReference type="NCBIfam" id="TIGR01957">
    <property type="entry name" value="nuoB_fam"/>
    <property type="match status" value="1"/>
</dbReference>
<dbReference type="InterPro" id="IPR001268">
    <property type="entry name" value="NADH_UbQ_OxRdtase_30kDa_su"/>
</dbReference>
<dbReference type="eggNOG" id="arCOG01548">
    <property type="taxonomic scope" value="Archaea"/>
</dbReference>
<dbReference type="InterPro" id="IPR001135">
    <property type="entry name" value="NADH_Q_OxRdtase_suD"/>
</dbReference>
<evidence type="ECO:0000256" key="6">
    <source>
        <dbReference type="ARBA" id="ARBA00023027"/>
    </source>
</evidence>
<evidence type="ECO:0000256" key="9">
    <source>
        <dbReference type="ARBA" id="ARBA00031560"/>
    </source>
</evidence>
<dbReference type="InterPro" id="IPR037232">
    <property type="entry name" value="NADH_quin_OxRdtase_su_C/D-like"/>
</dbReference>
<dbReference type="KEGG" id="apo:Arcpr_1578"/>
<comment type="subcellular location">
    <subcellularLocation>
        <location evidence="1">Cell inner membrane</location>
        <topology evidence="1">Peripheral membrane protein</topology>
        <orientation evidence="1">Cytoplasmic side</orientation>
    </subcellularLocation>
</comment>
<dbReference type="Pfam" id="PF00329">
    <property type="entry name" value="Complex1_30kDa"/>
    <property type="match status" value="1"/>
</dbReference>
<dbReference type="GO" id="GO:0008137">
    <property type="term" value="F:NADH dehydrogenase (ubiquinone) activity"/>
    <property type="evidence" value="ECO:0007669"/>
    <property type="project" value="InterPro"/>
</dbReference>
<dbReference type="GO" id="GO:0016651">
    <property type="term" value="F:oxidoreductase activity, acting on NAD(P)H"/>
    <property type="evidence" value="ECO:0007669"/>
    <property type="project" value="InterPro"/>
</dbReference>
<reference evidence="13 14" key="1">
    <citation type="journal article" date="2010" name="Stand. Genomic Sci.">
        <title>Complete genome sequence of Archaeoglobus profundus type strain (AV18).</title>
        <authorList>
            <person name="von Jan M."/>
            <person name="Lapidus A."/>
            <person name="Del Rio T.G."/>
            <person name="Copeland A."/>
            <person name="Tice H."/>
            <person name="Cheng J.F."/>
            <person name="Lucas S."/>
            <person name="Chen F."/>
            <person name="Nolan M."/>
            <person name="Goodwin L."/>
            <person name="Han C."/>
            <person name="Pitluck S."/>
            <person name="Liolios K."/>
            <person name="Ivanova N."/>
            <person name="Mavromatis K."/>
            <person name="Ovchinnikova G."/>
            <person name="Chertkov O."/>
            <person name="Pati A."/>
            <person name="Chen A."/>
            <person name="Palaniappan K."/>
            <person name="Land M."/>
            <person name="Hauser L."/>
            <person name="Chang Y.J."/>
            <person name="Jeffries C.D."/>
            <person name="Saunders E."/>
            <person name="Brettin T."/>
            <person name="Detter J.C."/>
            <person name="Chain P."/>
            <person name="Eichinger K."/>
            <person name="Huber H."/>
            <person name="Spring S."/>
            <person name="Rohde M."/>
            <person name="Goker M."/>
            <person name="Wirth R."/>
            <person name="Woyke T."/>
            <person name="Bristow J."/>
            <person name="Eisen J.A."/>
            <person name="Markowitz V."/>
            <person name="Hugenholtz P."/>
            <person name="Kyrpides N.C."/>
            <person name="Klenk H.P."/>
        </authorList>
    </citation>
    <scope>NUCLEOTIDE SEQUENCE [LARGE SCALE GENOMIC DNA]</scope>
    <source>
        <strain evidence="14">DSM 5631 / JCM 9629 / NBRC 100127 / Av18</strain>
    </source>
</reference>
<evidence type="ECO:0000256" key="7">
    <source>
        <dbReference type="ARBA" id="ARBA00025957"/>
    </source>
</evidence>
<comment type="similarity">
    <text evidence="2">In the N-terminal section; belongs to the complex I 20 kDa subunit family.</text>
</comment>
<dbReference type="SUPFAM" id="SSF56770">
    <property type="entry name" value="HydA/Nqo6-like"/>
    <property type="match status" value="1"/>
</dbReference>
<dbReference type="Proteomes" id="UP000001901">
    <property type="component" value="Chromosome"/>
</dbReference>
<organism evidence="13 14">
    <name type="scientific">Archaeoglobus profundus (strain DSM 5631 / JCM 9629 / NBRC 100127 / Av18)</name>
    <dbReference type="NCBI Taxonomy" id="572546"/>
    <lineage>
        <taxon>Archaea</taxon>
        <taxon>Methanobacteriati</taxon>
        <taxon>Methanobacteriota</taxon>
        <taxon>Archaeoglobi</taxon>
        <taxon>Archaeoglobales</taxon>
        <taxon>Archaeoglobaceae</taxon>
        <taxon>Archaeoglobus</taxon>
    </lineage>
</organism>
<dbReference type="eggNOG" id="arCOG01554">
    <property type="taxonomic scope" value="Archaea"/>
</dbReference>